<gene>
    <name evidence="6" type="primary">hslO</name>
    <name evidence="7" type="ORF">ARN_30930</name>
</gene>
<dbReference type="InterPro" id="IPR016153">
    <property type="entry name" value="Heat_shock_Hsp33_N"/>
</dbReference>
<dbReference type="GO" id="GO:0042026">
    <property type="term" value="P:protein refolding"/>
    <property type="evidence" value="ECO:0007669"/>
    <property type="project" value="TreeGrafter"/>
</dbReference>
<keyword evidence="5 6" id="KW-0676">Redox-active center</keyword>
<dbReference type="CDD" id="cd00498">
    <property type="entry name" value="Hsp33"/>
    <property type="match status" value="1"/>
</dbReference>
<dbReference type="GO" id="GO:0005737">
    <property type="term" value="C:cytoplasm"/>
    <property type="evidence" value="ECO:0007669"/>
    <property type="project" value="UniProtKB-SubCell"/>
</dbReference>
<evidence type="ECO:0000256" key="1">
    <source>
        <dbReference type="ARBA" id="ARBA00022490"/>
    </source>
</evidence>
<dbReference type="PIRSF" id="PIRSF005261">
    <property type="entry name" value="Heat_shock_Hsp33"/>
    <property type="match status" value="1"/>
</dbReference>
<reference evidence="7" key="1">
    <citation type="journal article" date="2010" name="Insect Mol. Biol.">
        <title>The draft genome sequence of Arsenophonus nasoniae, son-killer bacterium of Nasonia vitripennis, reveals genes associated with virulence and symbiosis.</title>
        <authorList>
            <person name="Wilkes T."/>
            <person name="Darby A.C."/>
            <person name="Choi J."/>
            <person name="Colborne J.K."/>
            <person name="Werren J.H."/>
            <person name="Hurst G.D.D."/>
        </authorList>
    </citation>
    <scope>NUCLEOTIDE SEQUENCE</scope>
</reference>
<evidence type="ECO:0000256" key="4">
    <source>
        <dbReference type="ARBA" id="ARBA00023186"/>
    </source>
</evidence>
<evidence type="ECO:0000256" key="2">
    <source>
        <dbReference type="ARBA" id="ARBA00022833"/>
    </source>
</evidence>
<comment type="similarity">
    <text evidence="6">Belongs to the HSP33 family.</text>
</comment>
<dbReference type="PANTHER" id="PTHR30111">
    <property type="entry name" value="33 KDA CHAPERONIN"/>
    <property type="match status" value="1"/>
</dbReference>
<feature type="disulfide bond" description="Redox-active" evidence="6">
    <location>
        <begin position="235"/>
        <end position="237"/>
    </location>
</feature>
<dbReference type="InterPro" id="IPR000397">
    <property type="entry name" value="Heat_shock_Hsp33"/>
</dbReference>
<comment type="subcellular location">
    <subcellularLocation>
        <location evidence="6">Cytoplasm</location>
    </subcellularLocation>
</comment>
<dbReference type="NCBIfam" id="NF001033">
    <property type="entry name" value="PRK00114.1"/>
    <property type="match status" value="1"/>
</dbReference>
<dbReference type="EMBL" id="FN545257">
    <property type="protein sequence ID" value="CBA75722.1"/>
    <property type="molecule type" value="Genomic_DNA"/>
</dbReference>
<dbReference type="PANTHER" id="PTHR30111:SF1">
    <property type="entry name" value="33 KDA CHAPERONIN"/>
    <property type="match status" value="1"/>
</dbReference>
<accession>D2U387</accession>
<comment type="function">
    <text evidence="6">Redox regulated molecular chaperone. Protects both thermally unfolding and oxidatively damaged proteins from irreversible aggregation. Plays an important role in the bacterial defense system toward oxidative stress.</text>
</comment>
<dbReference type="GO" id="GO:0051082">
    <property type="term" value="F:unfolded protein binding"/>
    <property type="evidence" value="ECO:0007669"/>
    <property type="project" value="UniProtKB-UniRule"/>
</dbReference>
<keyword evidence="3 6" id="KW-1015">Disulfide bond</keyword>
<dbReference type="InterPro" id="IPR016154">
    <property type="entry name" value="Heat_shock_Hsp33_C"/>
</dbReference>
<keyword evidence="4 6" id="KW-0143">Chaperone</keyword>
<comment type="PTM">
    <text evidence="6">Under oxidizing conditions two disulfide bonds are formed involving the reactive cysteines. Under reducing conditions zinc is bound to the reactive cysteines and the protein is inactive.</text>
</comment>
<organism evidence="7">
    <name type="scientific">Arsenophonus nasoniae</name>
    <name type="common">son-killer infecting Nasonia vitripennis</name>
    <dbReference type="NCBI Taxonomy" id="638"/>
    <lineage>
        <taxon>Bacteria</taxon>
        <taxon>Pseudomonadati</taxon>
        <taxon>Pseudomonadota</taxon>
        <taxon>Gammaproteobacteria</taxon>
        <taxon>Enterobacterales</taxon>
        <taxon>Morganellaceae</taxon>
        <taxon>Arsenophonus</taxon>
    </lineage>
</organism>
<dbReference type="HAMAP" id="MF_00117">
    <property type="entry name" value="HslO"/>
    <property type="match status" value="1"/>
</dbReference>
<dbReference type="Gene3D" id="1.10.287.480">
    <property type="entry name" value="helix hairpin bin"/>
    <property type="match status" value="1"/>
</dbReference>
<evidence type="ECO:0000256" key="6">
    <source>
        <dbReference type="HAMAP-Rule" id="MF_00117"/>
    </source>
</evidence>
<dbReference type="Gene3D" id="3.55.30.10">
    <property type="entry name" value="Hsp33 domain"/>
    <property type="match status" value="1"/>
</dbReference>
<name>D2U387_9GAMM</name>
<dbReference type="SUPFAM" id="SSF118352">
    <property type="entry name" value="HSP33 redox switch-like"/>
    <property type="match status" value="1"/>
</dbReference>
<evidence type="ECO:0000256" key="3">
    <source>
        <dbReference type="ARBA" id="ARBA00023157"/>
    </source>
</evidence>
<dbReference type="AlphaFoldDB" id="D2U387"/>
<proteinExistence type="inferred from homology"/>
<keyword evidence="1 6" id="KW-0963">Cytoplasm</keyword>
<dbReference type="Pfam" id="PF01430">
    <property type="entry name" value="HSP33"/>
    <property type="match status" value="1"/>
</dbReference>
<dbReference type="SUPFAM" id="SSF64397">
    <property type="entry name" value="Hsp33 domain"/>
    <property type="match status" value="1"/>
</dbReference>
<feature type="disulfide bond" description="Redox-active" evidence="6">
    <location>
        <begin position="268"/>
        <end position="271"/>
    </location>
</feature>
<dbReference type="InterPro" id="IPR023212">
    <property type="entry name" value="Hsp33_helix_hairpin_bin_dom_sf"/>
</dbReference>
<protein>
    <recommendedName>
        <fullName evidence="6">33 kDa chaperonin</fullName>
    </recommendedName>
    <alternativeName>
        <fullName evidence="6">Heat shock protein 33 homolog</fullName>
        <shortName evidence="6">HSP33</shortName>
    </alternativeName>
</protein>
<keyword evidence="2 6" id="KW-0862">Zinc</keyword>
<dbReference type="GO" id="GO:0044183">
    <property type="term" value="F:protein folding chaperone"/>
    <property type="evidence" value="ECO:0007669"/>
    <property type="project" value="TreeGrafter"/>
</dbReference>
<evidence type="ECO:0000256" key="5">
    <source>
        <dbReference type="ARBA" id="ARBA00023284"/>
    </source>
</evidence>
<evidence type="ECO:0000313" key="7">
    <source>
        <dbReference type="EMBL" id="CBA75722.1"/>
    </source>
</evidence>
<dbReference type="Gene3D" id="3.90.1280.10">
    <property type="entry name" value="HSP33 redox switch-like"/>
    <property type="match status" value="1"/>
</dbReference>
<sequence>MRENMSKHDQLNRFLFEDDAVRGELVSVNETYRKILHQHNYPLAVNLLLGELLVATSLLTATLKFDGDITLQIQGDGPVKMLVINGNNYQQMRGVARVEGSVTNQLSLKQMVGQGYMVITITPTNGERYQGIVALESSTIAECLDDYFKQSEQLQTRLFIHSGEINGQPAAGGMLLQVLPSAGSESQHKFDHLVQLTATIKGEELYTLETKQILHRLYHEEDVTLYDPQPVTFHCNCSKERCENILLSLPDEDIEHILHERGEIDIECEFCGADYLFNQQDIEELKRIKKQQIH</sequence>